<organism evidence="1">
    <name type="scientific">Myoviridae sp. ctLnO19</name>
    <dbReference type="NCBI Taxonomy" id="2825085"/>
    <lineage>
        <taxon>Viruses</taxon>
        <taxon>Duplodnaviria</taxon>
        <taxon>Heunggongvirae</taxon>
        <taxon>Uroviricota</taxon>
        <taxon>Caudoviricetes</taxon>
    </lineage>
</organism>
<proteinExistence type="predicted"/>
<evidence type="ECO:0000313" key="1">
    <source>
        <dbReference type="EMBL" id="DAE00428.1"/>
    </source>
</evidence>
<sequence>MFRLNSKTLPFSSLVIRILITYWKDYCKTLRIFRIHEVKISKVVLKNSRIAFRSTI</sequence>
<dbReference type="EMBL" id="BK015301">
    <property type="protein sequence ID" value="DAE00428.1"/>
    <property type="molecule type" value="Genomic_DNA"/>
</dbReference>
<protein>
    <submittedName>
        <fullName evidence="1">Uncharacterized protein</fullName>
    </submittedName>
</protein>
<accession>A0A8S5P2F7</accession>
<reference evidence="1" key="1">
    <citation type="journal article" date="2021" name="Proc. Natl. Acad. Sci. U.S.A.">
        <title>A Catalog of Tens of Thousands of Viruses from Human Metagenomes Reveals Hidden Associations with Chronic Diseases.</title>
        <authorList>
            <person name="Tisza M.J."/>
            <person name="Buck C.B."/>
        </authorList>
    </citation>
    <scope>NUCLEOTIDE SEQUENCE</scope>
    <source>
        <strain evidence="1">CtLnO19</strain>
    </source>
</reference>
<name>A0A8S5P2F7_9CAUD</name>